<accession>A0AAV5TNW5</accession>
<dbReference type="Gene3D" id="1.10.1200.10">
    <property type="entry name" value="ACP-like"/>
    <property type="match status" value="1"/>
</dbReference>
<dbReference type="InterPro" id="IPR001242">
    <property type="entry name" value="Condensation_dom"/>
</dbReference>
<dbReference type="Gene3D" id="3.40.50.12780">
    <property type="entry name" value="N-terminal domain of ligase-like"/>
    <property type="match status" value="1"/>
</dbReference>
<sequence length="1247" mass="141802">MTPTVFDTVSLFLRRFTTESIHSTASIIDLGLDSIHLSELEFELQRVLPGAGLQHGFTLRLATIGDIVQYIERMNGGRSDRARIDLQRIPLSPVQSRILFLSRLHPENSHQFLERISFSAPNVDRGKLEIALRRIVMRHAIMRTCYEAERQFALSGTECNFSMDESTRESSEECIDIEKDPPIRVRLRKTGSDCIICIDLHHIAVDGRSNGIFLQELKMMYGSASPSLMRRPQQYIDDSLAMNEQVSQAHIDYWKEKLSGIETQLLHIDFRRKRQSRVEGNSIEITIPPSLMASLQTLRRQSGSTSFALLLSIYRLLIYKSSGYDDFPMGVMVENRNERNRETMGCFVNTCVLRSQLNPSTSFTQFVRDIQQNLHDLRHHSSVPFDDVVSSVQTESDGSTSPLFQILFVMDNVVIPSSDDGFGMIKVPSATSKYEQTWYITNYGAEMSVKVEYRTDLFTETTIRRNIGLMLFLMQKLPEESGKRINEISLSRPIDILQFHEERKENARDCPDFNHVVQKKQEIVKVRFKNSIISTKKIRKISRRIAQVLQEEYISHYGESPRPDVFLVLFVERSIDLIPLVLGGIEAGFCIAPISLDWSIERRREVLEMIGNAVYVTDSANDLMPSPLCLQLSMIMDSARILGKTRRRSLSMTLPSDLLYATFTSGTTGMAKCVCTSGEGMGNLLLNYTRLYCVSSHSSIYQVINYAFDIFFCDLFLSLANNADLTLASGAIPEWKEMERASTTHCFVMPAFLNFSEDGDLWSGLDTVLVTGETMQRRAFRTLLSAGVPLNQLYGATEQTINNTSQRLHIDSPRRGVGSAYHNLSIRSVDKDGLPMPHFWPALVRYSGMGMARGVFGQSEKSKSMFPLDECLLREETTLREDRRCFDSGDLLRKNEDGNLTFVGRNDHLRKIRGRAVDLREVEHHLSSIREVSGCLVRLTKDSQRLIAYIVSDLPSDTIKMKLSETLPSHMIPDQIIKMKCFPTNANGKIDVKALPEPLMEESQTVPHIIEPRTSLENQLSDILKGLLKKKISLTDDFFSSGGNSLLAMLAVQKMESELRLHLPLNRFFQLRSIAKIAEFLEDAVLDEISKPSVDLLGKNENIVEVKKAESQLDPITIRAWPLQRFILERMRNYGSESFVRAYNITARIRMKDQKITQAQLRFQFNRMCLRHPSLRTFFVLEGVFYQRVVSATECFLPIGSFLEDEGGFDVFDSPPIAISLAGDELHICISHLNVDGYSMKTLVREM</sequence>
<evidence type="ECO:0000313" key="4">
    <source>
        <dbReference type="EMBL" id="GMS95933.1"/>
    </source>
</evidence>
<dbReference type="AlphaFoldDB" id="A0AAV5TNW5"/>
<proteinExistence type="predicted"/>
<dbReference type="Pfam" id="PF00668">
    <property type="entry name" value="Condensation"/>
    <property type="match status" value="1"/>
</dbReference>
<dbReference type="GO" id="GO:0043041">
    <property type="term" value="P:amino acid activation for nonribosomal peptide biosynthetic process"/>
    <property type="evidence" value="ECO:0007669"/>
    <property type="project" value="TreeGrafter"/>
</dbReference>
<dbReference type="InterPro" id="IPR042099">
    <property type="entry name" value="ANL_N_sf"/>
</dbReference>
<dbReference type="EMBL" id="BTSX01000004">
    <property type="protein sequence ID" value="GMS95933.1"/>
    <property type="molecule type" value="Genomic_DNA"/>
</dbReference>
<name>A0AAV5TNW5_9BILA</name>
<dbReference type="InterPro" id="IPR009081">
    <property type="entry name" value="PP-bd_ACP"/>
</dbReference>
<dbReference type="PROSITE" id="PS00012">
    <property type="entry name" value="PHOSPHOPANTETHEINE"/>
    <property type="match status" value="1"/>
</dbReference>
<keyword evidence="1" id="KW-0596">Phosphopantetheine</keyword>
<dbReference type="PANTHER" id="PTHR45527:SF1">
    <property type="entry name" value="FATTY ACID SYNTHASE"/>
    <property type="match status" value="1"/>
</dbReference>
<dbReference type="Gene3D" id="3.30.300.30">
    <property type="match status" value="1"/>
</dbReference>
<comment type="caution">
    <text evidence="4">The sequence shown here is derived from an EMBL/GenBank/DDBJ whole genome shotgun (WGS) entry which is preliminary data.</text>
</comment>
<keyword evidence="2" id="KW-0597">Phosphoprotein</keyword>
<dbReference type="SUPFAM" id="SSF47336">
    <property type="entry name" value="ACP-like"/>
    <property type="match status" value="2"/>
</dbReference>
<dbReference type="GO" id="GO:0003824">
    <property type="term" value="F:catalytic activity"/>
    <property type="evidence" value="ECO:0007669"/>
    <property type="project" value="InterPro"/>
</dbReference>
<dbReference type="PANTHER" id="PTHR45527">
    <property type="entry name" value="NONRIBOSOMAL PEPTIDE SYNTHETASE"/>
    <property type="match status" value="1"/>
</dbReference>
<dbReference type="InterPro" id="IPR045851">
    <property type="entry name" value="AMP-bd_C_sf"/>
</dbReference>
<feature type="non-terminal residue" evidence="4">
    <location>
        <position position="1247"/>
    </location>
</feature>
<dbReference type="InterPro" id="IPR006162">
    <property type="entry name" value="Ppantetheine_attach_site"/>
</dbReference>
<feature type="domain" description="Carrier" evidence="3">
    <location>
        <begin position="1"/>
        <end position="75"/>
    </location>
</feature>
<dbReference type="Pfam" id="PF00501">
    <property type="entry name" value="AMP-binding"/>
    <property type="match status" value="1"/>
</dbReference>
<organism evidence="4 5">
    <name type="scientific">Pristionchus entomophagus</name>
    <dbReference type="NCBI Taxonomy" id="358040"/>
    <lineage>
        <taxon>Eukaryota</taxon>
        <taxon>Metazoa</taxon>
        <taxon>Ecdysozoa</taxon>
        <taxon>Nematoda</taxon>
        <taxon>Chromadorea</taxon>
        <taxon>Rhabditida</taxon>
        <taxon>Rhabditina</taxon>
        <taxon>Diplogasteromorpha</taxon>
        <taxon>Diplogasteroidea</taxon>
        <taxon>Neodiplogasteridae</taxon>
        <taxon>Pristionchus</taxon>
    </lineage>
</organism>
<dbReference type="Proteomes" id="UP001432027">
    <property type="component" value="Unassembled WGS sequence"/>
</dbReference>
<dbReference type="InterPro" id="IPR000873">
    <property type="entry name" value="AMP-dep_synth/lig_dom"/>
</dbReference>
<dbReference type="GO" id="GO:0031177">
    <property type="term" value="F:phosphopantetheine binding"/>
    <property type="evidence" value="ECO:0007669"/>
    <property type="project" value="TreeGrafter"/>
</dbReference>
<dbReference type="Pfam" id="PF00550">
    <property type="entry name" value="PP-binding"/>
    <property type="match status" value="1"/>
</dbReference>
<dbReference type="Gene3D" id="3.30.559.10">
    <property type="entry name" value="Chloramphenicol acetyltransferase-like domain"/>
    <property type="match status" value="2"/>
</dbReference>
<dbReference type="GO" id="GO:0005737">
    <property type="term" value="C:cytoplasm"/>
    <property type="evidence" value="ECO:0007669"/>
    <property type="project" value="TreeGrafter"/>
</dbReference>
<evidence type="ECO:0000313" key="5">
    <source>
        <dbReference type="Proteomes" id="UP001432027"/>
    </source>
</evidence>
<feature type="domain" description="Carrier" evidence="3">
    <location>
        <begin position="1011"/>
        <end position="1085"/>
    </location>
</feature>
<dbReference type="Gene3D" id="3.30.559.30">
    <property type="entry name" value="Nonribosomal peptide synthetase, condensation domain"/>
    <property type="match status" value="1"/>
</dbReference>
<dbReference type="PROSITE" id="PS50075">
    <property type="entry name" value="CARRIER"/>
    <property type="match status" value="2"/>
</dbReference>
<reference evidence="4" key="1">
    <citation type="submission" date="2023-10" db="EMBL/GenBank/DDBJ databases">
        <title>Genome assembly of Pristionchus species.</title>
        <authorList>
            <person name="Yoshida K."/>
            <person name="Sommer R.J."/>
        </authorList>
    </citation>
    <scope>NUCLEOTIDE SEQUENCE</scope>
    <source>
        <strain evidence="4">RS0144</strain>
    </source>
</reference>
<dbReference type="InterPro" id="IPR023213">
    <property type="entry name" value="CAT-like_dom_sf"/>
</dbReference>
<keyword evidence="5" id="KW-1185">Reference proteome</keyword>
<evidence type="ECO:0000259" key="3">
    <source>
        <dbReference type="PROSITE" id="PS50075"/>
    </source>
</evidence>
<dbReference type="GO" id="GO:0044550">
    <property type="term" value="P:secondary metabolite biosynthetic process"/>
    <property type="evidence" value="ECO:0007669"/>
    <property type="project" value="TreeGrafter"/>
</dbReference>
<dbReference type="InterPro" id="IPR036736">
    <property type="entry name" value="ACP-like_sf"/>
</dbReference>
<evidence type="ECO:0000256" key="1">
    <source>
        <dbReference type="ARBA" id="ARBA00022450"/>
    </source>
</evidence>
<protein>
    <recommendedName>
        <fullName evidence="3">Carrier domain-containing protein</fullName>
    </recommendedName>
</protein>
<evidence type="ECO:0000256" key="2">
    <source>
        <dbReference type="ARBA" id="ARBA00022553"/>
    </source>
</evidence>
<dbReference type="SUPFAM" id="SSF52777">
    <property type="entry name" value="CoA-dependent acyltransferases"/>
    <property type="match status" value="3"/>
</dbReference>
<dbReference type="SUPFAM" id="SSF56801">
    <property type="entry name" value="Acetyl-CoA synthetase-like"/>
    <property type="match status" value="1"/>
</dbReference>
<gene>
    <name evidence="4" type="ORF">PENTCL1PPCAC_18108</name>
</gene>